<dbReference type="OrthoDB" id="9774191at2"/>
<evidence type="ECO:0000313" key="7">
    <source>
        <dbReference type="Proteomes" id="UP000175691"/>
    </source>
</evidence>
<keyword evidence="3" id="KW-0560">Oxidoreductase</keyword>
<evidence type="ECO:0000313" key="6">
    <source>
        <dbReference type="EMBL" id="OFC72539.1"/>
    </source>
</evidence>
<evidence type="ECO:0000256" key="2">
    <source>
        <dbReference type="ARBA" id="ARBA00022729"/>
    </source>
</evidence>
<evidence type="ECO:0000259" key="4">
    <source>
        <dbReference type="Pfam" id="PF01408"/>
    </source>
</evidence>
<protein>
    <submittedName>
        <fullName evidence="6">Oxidoreductase</fullName>
    </submittedName>
</protein>
<dbReference type="Proteomes" id="UP000175691">
    <property type="component" value="Unassembled WGS sequence"/>
</dbReference>
<dbReference type="RefSeq" id="WP_070123453.1">
    <property type="nucleotide sequence ID" value="NZ_MDHN01000004.1"/>
</dbReference>
<accession>A0A1E7ZGA8</accession>
<keyword evidence="7" id="KW-1185">Reference proteome</keyword>
<keyword evidence="2" id="KW-0732">Signal</keyword>
<dbReference type="EMBL" id="MDHN01000004">
    <property type="protein sequence ID" value="OFC72539.1"/>
    <property type="molecule type" value="Genomic_DNA"/>
</dbReference>
<dbReference type="Pfam" id="PF02894">
    <property type="entry name" value="GFO_IDH_MocA_C"/>
    <property type="match status" value="1"/>
</dbReference>
<dbReference type="STRING" id="1656094.BFC18_03025"/>
<comment type="similarity">
    <text evidence="1">Belongs to the Gfo/Idh/MocA family.</text>
</comment>
<dbReference type="SUPFAM" id="SSF51735">
    <property type="entry name" value="NAD(P)-binding Rossmann-fold domains"/>
    <property type="match status" value="1"/>
</dbReference>
<dbReference type="GO" id="GO:0000166">
    <property type="term" value="F:nucleotide binding"/>
    <property type="evidence" value="ECO:0007669"/>
    <property type="project" value="InterPro"/>
</dbReference>
<dbReference type="PANTHER" id="PTHR43708">
    <property type="entry name" value="CONSERVED EXPRESSED OXIDOREDUCTASE (EUROFUNG)"/>
    <property type="match status" value="1"/>
</dbReference>
<dbReference type="InterPro" id="IPR004104">
    <property type="entry name" value="Gfo/Idh/MocA-like_OxRdtase_C"/>
</dbReference>
<feature type="domain" description="Gfo/Idh/MocA-like oxidoreductase N-terminal" evidence="4">
    <location>
        <begin position="2"/>
        <end position="119"/>
    </location>
</feature>
<proteinExistence type="inferred from homology"/>
<dbReference type="AlphaFoldDB" id="A0A1E7ZGA8"/>
<evidence type="ECO:0000256" key="3">
    <source>
        <dbReference type="ARBA" id="ARBA00023002"/>
    </source>
</evidence>
<dbReference type="InterPro" id="IPR051317">
    <property type="entry name" value="Gfo/Idh/MocA_oxidoreduct"/>
</dbReference>
<organism evidence="6 7">
    <name type="scientific">Alteromonas confluentis</name>
    <dbReference type="NCBI Taxonomy" id="1656094"/>
    <lineage>
        <taxon>Bacteria</taxon>
        <taxon>Pseudomonadati</taxon>
        <taxon>Pseudomonadota</taxon>
        <taxon>Gammaproteobacteria</taxon>
        <taxon>Alteromonadales</taxon>
        <taxon>Alteromonadaceae</taxon>
        <taxon>Alteromonas/Salinimonas group</taxon>
        <taxon>Alteromonas</taxon>
    </lineage>
</organism>
<dbReference type="PANTHER" id="PTHR43708:SF5">
    <property type="entry name" value="CONSERVED EXPRESSED OXIDOREDUCTASE (EUROFUNG)-RELATED"/>
    <property type="match status" value="1"/>
</dbReference>
<feature type="domain" description="Gfo/Idh/MocA-like oxidoreductase C-terminal" evidence="5">
    <location>
        <begin position="131"/>
        <end position="339"/>
    </location>
</feature>
<dbReference type="InterPro" id="IPR000683">
    <property type="entry name" value="Gfo/Idh/MocA-like_OxRdtase_N"/>
</dbReference>
<sequence length="348" mass="38266">MIRTLLVGFGFSATTFHLPFLQQLSEFSLAGVVSSRPDDVKAVVNDVPVYASLAKALAADNFDLVVITTPNTLHALQARQALMNGVNVLVEKPFTLSGDEADELVSLATRENKKLCVYHNRRFDGDFLTVKSLIEAGTIGNVKRLQSRFDRFRPHPRNRWRENAGPGAGIFWDLGPHLMDQTVQLFGVPKQIHADVQITREGGESDDSFDITLFYGDKTVLLGSSPHQANTTLRFDLQGTAGSYRKLGLDPQEDQLKQGLTLDHATFATESESAYGEVADGEQVTKHPTQNGDYIGFYQQLARAITQGEALPADAESVVPVIRLIELAFESAETGKVMPVYLDMKANN</sequence>
<dbReference type="Pfam" id="PF01408">
    <property type="entry name" value="GFO_IDH_MocA"/>
    <property type="match status" value="1"/>
</dbReference>
<dbReference type="SUPFAM" id="SSF55347">
    <property type="entry name" value="Glyceraldehyde-3-phosphate dehydrogenase-like, C-terminal domain"/>
    <property type="match status" value="1"/>
</dbReference>
<evidence type="ECO:0000256" key="1">
    <source>
        <dbReference type="ARBA" id="ARBA00010928"/>
    </source>
</evidence>
<comment type="caution">
    <text evidence="6">The sequence shown here is derived from an EMBL/GenBank/DDBJ whole genome shotgun (WGS) entry which is preliminary data.</text>
</comment>
<dbReference type="GO" id="GO:0016491">
    <property type="term" value="F:oxidoreductase activity"/>
    <property type="evidence" value="ECO:0007669"/>
    <property type="project" value="UniProtKB-KW"/>
</dbReference>
<evidence type="ECO:0000259" key="5">
    <source>
        <dbReference type="Pfam" id="PF02894"/>
    </source>
</evidence>
<gene>
    <name evidence="6" type="ORF">BFC18_03025</name>
</gene>
<dbReference type="InterPro" id="IPR036291">
    <property type="entry name" value="NAD(P)-bd_dom_sf"/>
</dbReference>
<dbReference type="Gene3D" id="3.30.360.10">
    <property type="entry name" value="Dihydrodipicolinate Reductase, domain 2"/>
    <property type="match status" value="1"/>
</dbReference>
<dbReference type="Gene3D" id="3.40.50.720">
    <property type="entry name" value="NAD(P)-binding Rossmann-like Domain"/>
    <property type="match status" value="1"/>
</dbReference>
<reference evidence="6 7" key="1">
    <citation type="submission" date="2016-08" db="EMBL/GenBank/DDBJ databases">
        <authorList>
            <person name="Seilhamer J.J."/>
        </authorList>
    </citation>
    <scope>NUCLEOTIDE SEQUENCE [LARGE SCALE GENOMIC DNA]</scope>
    <source>
        <strain evidence="6 7">KCTC 42603</strain>
    </source>
</reference>
<name>A0A1E7ZGA8_9ALTE</name>